<accession>A0A4R8J3V1</accession>
<dbReference type="PANTHER" id="PTHR32308">
    <property type="entry name" value="LYASE BETA SUBUNIT, PUTATIVE (AFU_ORTHOLOGUE AFUA_4G13030)-RELATED"/>
    <property type="match status" value="1"/>
</dbReference>
<dbReference type="EMBL" id="AP023287">
    <property type="protein sequence ID" value="BCI52849.1"/>
    <property type="molecule type" value="Genomic_DNA"/>
</dbReference>
<dbReference type="GO" id="GO:0016829">
    <property type="term" value="F:lyase activity"/>
    <property type="evidence" value="ECO:0007669"/>
    <property type="project" value="UniProtKB-KW"/>
</dbReference>
<dbReference type="Proteomes" id="UP000515734">
    <property type="component" value="Chromosome"/>
</dbReference>
<evidence type="ECO:0000256" key="1">
    <source>
        <dbReference type="ARBA" id="ARBA00001946"/>
    </source>
</evidence>
<evidence type="ECO:0000313" key="8">
    <source>
        <dbReference type="EMBL" id="BCI52849.1"/>
    </source>
</evidence>
<reference evidence="7 9" key="1">
    <citation type="journal article" date="2019" name="Emerg. Microbes Infect.">
        <title>Comprehensive subspecies identification of 175 nontuberculous mycobacteria species based on 7547 genomic profiles.</title>
        <authorList>
            <person name="Matsumoto Y."/>
            <person name="Kinjo T."/>
            <person name="Motooka D."/>
            <person name="Nabeya D."/>
            <person name="Jung N."/>
            <person name="Uechi K."/>
            <person name="Horii T."/>
            <person name="Iida T."/>
            <person name="Fujita J."/>
            <person name="Nakamura S."/>
        </authorList>
    </citation>
    <scope>NUCLEOTIDE SEQUENCE [LARGE SCALE GENOMIC DNA]</scope>
    <source>
        <strain evidence="7 9">JCM 17423</strain>
    </source>
</reference>
<dbReference type="OrthoDB" id="4322898at2"/>
<reference evidence="8 10" key="3">
    <citation type="submission" date="2020-07" db="EMBL/GenBank/DDBJ databases">
        <title>Complete genome sequence of Mycolicibacterium litorale like strain isolated from cardiac implantable electronic device infection.</title>
        <authorList>
            <person name="Fukano H."/>
            <person name="Miyama H."/>
            <person name="Hoshino Y."/>
        </authorList>
    </citation>
    <scope>NUCLEOTIDE SEQUENCE [LARGE SCALE GENOMIC DNA]</scope>
    <source>
        <strain evidence="8 10">NIIDNTM18</strain>
    </source>
</reference>
<name>A0A4R8J3V1_9MYCO</name>
<protein>
    <submittedName>
        <fullName evidence="8">CoA ester lyase</fullName>
    </submittedName>
</protein>
<dbReference type="PIRSF" id="PIRSF015582">
    <property type="entry name" value="Cit_lyase_B"/>
    <property type="match status" value="1"/>
</dbReference>
<dbReference type="EMBL" id="AP022586">
    <property type="protein sequence ID" value="BBY16478.1"/>
    <property type="molecule type" value="Genomic_DNA"/>
</dbReference>
<proteinExistence type="predicted"/>
<evidence type="ECO:0000259" key="6">
    <source>
        <dbReference type="Pfam" id="PF03328"/>
    </source>
</evidence>
<evidence type="ECO:0000256" key="4">
    <source>
        <dbReference type="PIRSR" id="PIRSR015582-1"/>
    </source>
</evidence>
<dbReference type="GO" id="GO:0006107">
    <property type="term" value="P:oxaloacetate metabolic process"/>
    <property type="evidence" value="ECO:0007669"/>
    <property type="project" value="TreeGrafter"/>
</dbReference>
<dbReference type="InterPro" id="IPR015813">
    <property type="entry name" value="Pyrv/PenolPyrv_kinase-like_dom"/>
</dbReference>
<dbReference type="PANTHER" id="PTHR32308:SF10">
    <property type="entry name" value="CITRATE LYASE SUBUNIT BETA"/>
    <property type="match status" value="1"/>
</dbReference>
<dbReference type="Pfam" id="PF03328">
    <property type="entry name" value="HpcH_HpaI"/>
    <property type="match status" value="1"/>
</dbReference>
<evidence type="ECO:0000256" key="3">
    <source>
        <dbReference type="ARBA" id="ARBA00022842"/>
    </source>
</evidence>
<dbReference type="SUPFAM" id="SSF51621">
    <property type="entry name" value="Phosphoenolpyruvate/pyruvate domain"/>
    <property type="match status" value="1"/>
</dbReference>
<dbReference type="InterPro" id="IPR005000">
    <property type="entry name" value="Aldolase/citrate-lyase_domain"/>
</dbReference>
<feature type="binding site" evidence="4">
    <location>
        <position position="65"/>
    </location>
    <ligand>
        <name>substrate</name>
    </ligand>
</feature>
<feature type="binding site" evidence="5">
    <location>
        <position position="113"/>
    </location>
    <ligand>
        <name>Mg(2+)</name>
        <dbReference type="ChEBI" id="CHEBI:18420"/>
    </ligand>
</feature>
<gene>
    <name evidence="7" type="ORF">MLIT_20700</name>
    <name evidence="8" type="ORF">NIIDNTM18_21270</name>
</gene>
<evidence type="ECO:0000313" key="7">
    <source>
        <dbReference type="EMBL" id="BBY16478.1"/>
    </source>
</evidence>
<dbReference type="InterPro" id="IPR040442">
    <property type="entry name" value="Pyrv_kinase-like_dom_sf"/>
</dbReference>
<reference evidence="7" key="2">
    <citation type="submission" date="2020-02" db="EMBL/GenBank/DDBJ databases">
        <authorList>
            <person name="Matsumoto Y."/>
            <person name="Motooka D."/>
            <person name="Nakamura S."/>
        </authorList>
    </citation>
    <scope>NUCLEOTIDE SEQUENCE</scope>
    <source>
        <strain evidence="7">JCM 17423</strain>
    </source>
</reference>
<keyword evidence="8" id="KW-0456">Lyase</keyword>
<evidence type="ECO:0000313" key="10">
    <source>
        <dbReference type="Proteomes" id="UP000515734"/>
    </source>
</evidence>
<dbReference type="InterPro" id="IPR011206">
    <property type="entry name" value="Citrate_lyase_beta/mcl1/mcl2"/>
</dbReference>
<dbReference type="Gene3D" id="3.20.20.60">
    <property type="entry name" value="Phosphoenolpyruvate-binding domains"/>
    <property type="match status" value="1"/>
</dbReference>
<dbReference type="RefSeq" id="WP_134052460.1">
    <property type="nucleotide sequence ID" value="NZ_AP022586.1"/>
</dbReference>
<sequence>MIDIDTAGTLLFVPGDRPDRFRKAVDSGADLVVIDLEDAVPPAGKDAARRNVGRWLDAGHRCAVRINAFDTVEGDADLQWLTGRDCPVMLPKAEDARRIVERLGDHAVLALIETASGVLNAATVAAATPVRRLAFGSFDLAAHLGVAPEDRAALAAARSMLVLASAAAGLAPPLDGVTAAVTDNAALTEDIRYAVQLGFGGKLCVHPAQVPAAAAALAPSAADVAWAQRVIESEGSAVSVIDGRMVDKPVFDRARRILTAAPGHASPPLP</sequence>
<evidence type="ECO:0000256" key="2">
    <source>
        <dbReference type="ARBA" id="ARBA00022723"/>
    </source>
</evidence>
<dbReference type="Proteomes" id="UP000466607">
    <property type="component" value="Chromosome"/>
</dbReference>
<keyword evidence="2 5" id="KW-0479">Metal-binding</keyword>
<dbReference type="GO" id="GO:0000287">
    <property type="term" value="F:magnesium ion binding"/>
    <property type="evidence" value="ECO:0007669"/>
    <property type="project" value="TreeGrafter"/>
</dbReference>
<feature type="binding site" evidence="4">
    <location>
        <position position="113"/>
    </location>
    <ligand>
        <name>substrate</name>
    </ligand>
</feature>
<comment type="cofactor">
    <cofactor evidence="1">
        <name>Mg(2+)</name>
        <dbReference type="ChEBI" id="CHEBI:18420"/>
    </cofactor>
</comment>
<dbReference type="AlphaFoldDB" id="A0A4R8J3V1"/>
<feature type="binding site" evidence="5">
    <location>
        <position position="139"/>
    </location>
    <ligand>
        <name>Mg(2+)</name>
        <dbReference type="ChEBI" id="CHEBI:18420"/>
    </ligand>
</feature>
<evidence type="ECO:0000256" key="5">
    <source>
        <dbReference type="PIRSR" id="PIRSR015582-2"/>
    </source>
</evidence>
<feature type="domain" description="HpcH/HpaI aldolase/citrate lyase" evidence="6">
    <location>
        <begin position="10"/>
        <end position="207"/>
    </location>
</feature>
<organism evidence="8 10">
    <name type="scientific">Mycolicibacterium litorale</name>
    <dbReference type="NCBI Taxonomy" id="758802"/>
    <lineage>
        <taxon>Bacteria</taxon>
        <taxon>Bacillati</taxon>
        <taxon>Actinomycetota</taxon>
        <taxon>Actinomycetes</taxon>
        <taxon>Mycobacteriales</taxon>
        <taxon>Mycobacteriaceae</taxon>
        <taxon>Mycolicibacterium</taxon>
    </lineage>
</organism>
<keyword evidence="9" id="KW-1185">Reference proteome</keyword>
<keyword evidence="3 5" id="KW-0460">Magnesium</keyword>
<evidence type="ECO:0000313" key="9">
    <source>
        <dbReference type="Proteomes" id="UP000466607"/>
    </source>
</evidence>